<evidence type="ECO:0000256" key="1">
    <source>
        <dbReference type="ARBA" id="ARBA00022475"/>
    </source>
</evidence>
<dbReference type="Pfam" id="PF00005">
    <property type="entry name" value="ABC_tran"/>
    <property type="match status" value="1"/>
</dbReference>
<keyword evidence="1" id="KW-0472">Membrane</keyword>
<keyword evidence="3 5" id="KW-0067">ATP-binding</keyword>
<organism evidence="5 6">
    <name type="scientific">Massilia yuzhufengensis</name>
    <dbReference type="NCBI Taxonomy" id="1164594"/>
    <lineage>
        <taxon>Bacteria</taxon>
        <taxon>Pseudomonadati</taxon>
        <taxon>Pseudomonadota</taxon>
        <taxon>Betaproteobacteria</taxon>
        <taxon>Burkholderiales</taxon>
        <taxon>Oxalobacteraceae</taxon>
        <taxon>Telluria group</taxon>
        <taxon>Massilia</taxon>
    </lineage>
</organism>
<accession>A0A1I1I756</accession>
<dbReference type="InterPro" id="IPR003593">
    <property type="entry name" value="AAA+_ATPase"/>
</dbReference>
<evidence type="ECO:0000256" key="3">
    <source>
        <dbReference type="ARBA" id="ARBA00022840"/>
    </source>
</evidence>
<dbReference type="SMART" id="SM00382">
    <property type="entry name" value="AAA"/>
    <property type="match status" value="1"/>
</dbReference>
<dbReference type="GO" id="GO:0016887">
    <property type="term" value="F:ATP hydrolysis activity"/>
    <property type="evidence" value="ECO:0007669"/>
    <property type="project" value="InterPro"/>
</dbReference>
<gene>
    <name evidence="5" type="ORF">SAMN05216204_105109</name>
</gene>
<sequence>MNDHVIRTDGLCLSYQGKQALDNLTLHLPRGGVHAIVGANGAGKSTLFRVLLGFASSDAGSAEVLGCDSRHLTPALRARIGFVNEEHTLPGWMRVDELARMQARLYPRWSDDRYRQVLANFNVGDRQKIAQLSRGERAGVSLALALAQGPELLILDEPTLGLDVVAKRAFLDALLQTSLDDGATVVYCSHQMEEIERVADNLVILERGVLRHMSAPDAFCERVSLWIADFPFRQPEAARLPGVLETRVIDGLTHLVVFDGGVDFGHRLRLMGARTAQQMPVSLDRAVNGFLARGHAGVSPAAFPTTAAA</sequence>
<dbReference type="CDD" id="cd03230">
    <property type="entry name" value="ABC_DR_subfamily_A"/>
    <property type="match status" value="1"/>
</dbReference>
<dbReference type="OrthoDB" id="9804819at2"/>
<keyword evidence="1" id="KW-1003">Cell membrane</keyword>
<name>A0A1I1I756_9BURK</name>
<dbReference type="PANTHER" id="PTHR43158:SF10">
    <property type="entry name" value="ABC TRANSPORTER ATP-BINDING PROTEIN YTRB"/>
    <property type="match status" value="1"/>
</dbReference>
<dbReference type="Gene3D" id="3.40.50.300">
    <property type="entry name" value="P-loop containing nucleotide triphosphate hydrolases"/>
    <property type="match status" value="1"/>
</dbReference>
<dbReference type="STRING" id="1164594.SAMN05216204_105109"/>
<evidence type="ECO:0000313" key="6">
    <source>
        <dbReference type="Proteomes" id="UP000198639"/>
    </source>
</evidence>
<dbReference type="GO" id="GO:0005524">
    <property type="term" value="F:ATP binding"/>
    <property type="evidence" value="ECO:0007669"/>
    <property type="project" value="UniProtKB-KW"/>
</dbReference>
<dbReference type="SUPFAM" id="SSF52540">
    <property type="entry name" value="P-loop containing nucleoside triphosphate hydrolases"/>
    <property type="match status" value="1"/>
</dbReference>
<keyword evidence="6" id="KW-1185">Reference proteome</keyword>
<dbReference type="AlphaFoldDB" id="A0A1I1I756"/>
<dbReference type="RefSeq" id="WP_091872716.1">
    <property type="nucleotide sequence ID" value="NZ_FOLD01000005.1"/>
</dbReference>
<keyword evidence="2" id="KW-0547">Nucleotide-binding</keyword>
<dbReference type="PANTHER" id="PTHR43158">
    <property type="entry name" value="SKFA PEPTIDE EXPORT ATP-BINDING PROTEIN SKFE"/>
    <property type="match status" value="1"/>
</dbReference>
<evidence type="ECO:0000256" key="2">
    <source>
        <dbReference type="ARBA" id="ARBA00022741"/>
    </source>
</evidence>
<evidence type="ECO:0000313" key="5">
    <source>
        <dbReference type="EMBL" id="SFC31931.1"/>
    </source>
</evidence>
<protein>
    <submittedName>
        <fullName evidence="5">ABC-2 type transport system ATP-binding protein</fullName>
    </submittedName>
</protein>
<dbReference type="EMBL" id="FOLD01000005">
    <property type="protein sequence ID" value="SFC31931.1"/>
    <property type="molecule type" value="Genomic_DNA"/>
</dbReference>
<dbReference type="PROSITE" id="PS50893">
    <property type="entry name" value="ABC_TRANSPORTER_2"/>
    <property type="match status" value="1"/>
</dbReference>
<dbReference type="InterPro" id="IPR027417">
    <property type="entry name" value="P-loop_NTPase"/>
</dbReference>
<proteinExistence type="predicted"/>
<reference evidence="6" key="1">
    <citation type="submission" date="2016-10" db="EMBL/GenBank/DDBJ databases">
        <authorList>
            <person name="Varghese N."/>
            <person name="Submissions S."/>
        </authorList>
    </citation>
    <scope>NUCLEOTIDE SEQUENCE [LARGE SCALE GENOMIC DNA]</scope>
    <source>
        <strain evidence="6">CGMCC 1.12041</strain>
    </source>
</reference>
<dbReference type="Proteomes" id="UP000198639">
    <property type="component" value="Unassembled WGS sequence"/>
</dbReference>
<evidence type="ECO:0000259" key="4">
    <source>
        <dbReference type="PROSITE" id="PS50893"/>
    </source>
</evidence>
<feature type="domain" description="ABC transporter" evidence="4">
    <location>
        <begin position="6"/>
        <end position="232"/>
    </location>
</feature>
<dbReference type="InterPro" id="IPR003439">
    <property type="entry name" value="ABC_transporter-like_ATP-bd"/>
</dbReference>